<reference evidence="1" key="1">
    <citation type="submission" date="2019-08" db="EMBL/GenBank/DDBJ databases">
        <authorList>
            <person name="Kucharzyk K."/>
            <person name="Murdoch R.W."/>
            <person name="Higgins S."/>
            <person name="Loffler F."/>
        </authorList>
    </citation>
    <scope>NUCLEOTIDE SEQUENCE</scope>
</reference>
<organism evidence="1">
    <name type="scientific">bioreactor metagenome</name>
    <dbReference type="NCBI Taxonomy" id="1076179"/>
    <lineage>
        <taxon>unclassified sequences</taxon>
        <taxon>metagenomes</taxon>
        <taxon>ecological metagenomes</taxon>
    </lineage>
</organism>
<evidence type="ECO:0000313" key="1">
    <source>
        <dbReference type="EMBL" id="MPM34448.1"/>
    </source>
</evidence>
<accession>A0A644Z2E5</accession>
<comment type="caution">
    <text evidence="1">The sequence shown here is derived from an EMBL/GenBank/DDBJ whole genome shotgun (WGS) entry which is preliminary data.</text>
</comment>
<dbReference type="AlphaFoldDB" id="A0A644Z2E5"/>
<name>A0A644Z2E5_9ZZZZ</name>
<proteinExistence type="predicted"/>
<sequence>MEVAFRMHEVGRQDHKLGAAQWQVRALVRHADHAVLGLADFGEVGRKTLPDARDHQMGACAGHPAVQRGNDVRVGVRGDQVRQAVGREVLGHAHEQLVERQITARIDDRAGVAVDNQELIGLHGGPIFFDEIGKHQAGMALVSVEFDGFQ</sequence>
<protein>
    <submittedName>
        <fullName evidence="1">Uncharacterized protein</fullName>
    </submittedName>
</protein>
<gene>
    <name evidence="1" type="ORF">SDC9_81031</name>
</gene>
<dbReference type="EMBL" id="VSSQ01006976">
    <property type="protein sequence ID" value="MPM34448.1"/>
    <property type="molecule type" value="Genomic_DNA"/>
</dbReference>